<dbReference type="RefSeq" id="WP_223909587.1">
    <property type="nucleotide sequence ID" value="NZ_AP024238.1"/>
</dbReference>
<evidence type="ECO:0000313" key="6">
    <source>
        <dbReference type="EMBL" id="BCO26308.1"/>
    </source>
</evidence>
<proteinExistence type="predicted"/>
<dbReference type="Pfam" id="PF04794">
    <property type="entry name" value="YdjC"/>
    <property type="match status" value="1"/>
</dbReference>
<evidence type="ECO:0000256" key="2">
    <source>
        <dbReference type="ARBA" id="ARBA00022723"/>
    </source>
</evidence>
<comment type="cofactor">
    <cofactor evidence="1">
        <name>Mg(2+)</name>
        <dbReference type="ChEBI" id="CHEBI:18420"/>
    </cofactor>
</comment>
<dbReference type="Proteomes" id="UP000824366">
    <property type="component" value="Chromosome"/>
</dbReference>
<evidence type="ECO:0000256" key="4">
    <source>
        <dbReference type="ARBA" id="ARBA00022842"/>
    </source>
</evidence>
<dbReference type="CDD" id="cd10807">
    <property type="entry name" value="YdjC_like_3"/>
    <property type="match status" value="1"/>
</dbReference>
<keyword evidence="7" id="KW-1185">Reference proteome</keyword>
<sequence length="285" mass="30760">MADPQALTRTPSVPTMRQVIVCADDFAVHQSASLGMAKLAHMGRISATSAMVLSPRWGQDVALLQDLRGQIDVGLHLDWTSSFAIAAGYGMPLGAAMRRAVLGGFDQVQASRVIERQLDLFEAHWQAPPDYVDGHQHVQQFAGIREALVQVLSQRYATSTVQPYLRISRAPAGLRDIKSRVIAWMGANALEKRAACEGILSARALFGIYNFEGDSARYATLMAHWLARAPAGGILMCHPAQAAEPGDEIGVARAQEFAYLASPEFAAALVAAKVEIVRGHASNRC</sequence>
<dbReference type="PANTHER" id="PTHR31609:SF1">
    <property type="entry name" value="CARBOHYDRATE DEACETYLASE"/>
    <property type="match status" value="1"/>
</dbReference>
<accession>A0ABN6D451</accession>
<dbReference type="PANTHER" id="PTHR31609">
    <property type="entry name" value="YDJC DEACETYLASE FAMILY MEMBER"/>
    <property type="match status" value="1"/>
</dbReference>
<keyword evidence="4" id="KW-0460">Magnesium</keyword>
<dbReference type="EMBL" id="AP024238">
    <property type="protein sequence ID" value="BCO26308.1"/>
    <property type="molecule type" value="Genomic_DNA"/>
</dbReference>
<name>A0ABN6D451_9BURK</name>
<evidence type="ECO:0000256" key="5">
    <source>
        <dbReference type="ARBA" id="ARBA00023277"/>
    </source>
</evidence>
<keyword evidence="5" id="KW-0119">Carbohydrate metabolism</keyword>
<keyword evidence="2" id="KW-0479">Metal-binding</keyword>
<dbReference type="InterPro" id="IPR011330">
    <property type="entry name" value="Glyco_hydro/deAcase_b/a-brl"/>
</dbReference>
<keyword evidence="3" id="KW-0378">Hydrolase</keyword>
<protein>
    <submittedName>
        <fullName evidence="6">Chitooligosaccharide deacetylase</fullName>
    </submittedName>
</protein>
<dbReference type="Gene3D" id="3.20.20.370">
    <property type="entry name" value="Glycoside hydrolase/deacetylase"/>
    <property type="match status" value="1"/>
</dbReference>
<dbReference type="SUPFAM" id="SSF88713">
    <property type="entry name" value="Glycoside hydrolase/deacetylase"/>
    <property type="match status" value="1"/>
</dbReference>
<gene>
    <name evidence="6" type="ORF">MIZ03_1188</name>
</gene>
<reference evidence="6 7" key="1">
    <citation type="journal article" date="2021" name="Microbiol. Spectr.">
        <title>A Single Bacterium Capable of Oxidation and Reduction of Iron at Circumneutral pH.</title>
        <authorList>
            <person name="Kato S."/>
            <person name="Ohkuma M."/>
        </authorList>
    </citation>
    <scope>NUCLEOTIDE SEQUENCE [LARGE SCALE GENOMIC DNA]</scope>
    <source>
        <strain evidence="6 7">MIZ03</strain>
    </source>
</reference>
<evidence type="ECO:0000256" key="1">
    <source>
        <dbReference type="ARBA" id="ARBA00001946"/>
    </source>
</evidence>
<dbReference type="InterPro" id="IPR006879">
    <property type="entry name" value="YdjC-like"/>
</dbReference>
<evidence type="ECO:0000313" key="7">
    <source>
        <dbReference type="Proteomes" id="UP000824366"/>
    </source>
</evidence>
<evidence type="ECO:0000256" key="3">
    <source>
        <dbReference type="ARBA" id="ARBA00022801"/>
    </source>
</evidence>
<organism evidence="6 7">
    <name type="scientific">Rhodoferax lithotrophicus</name>
    <dbReference type="NCBI Taxonomy" id="2798804"/>
    <lineage>
        <taxon>Bacteria</taxon>
        <taxon>Pseudomonadati</taxon>
        <taxon>Pseudomonadota</taxon>
        <taxon>Betaproteobacteria</taxon>
        <taxon>Burkholderiales</taxon>
        <taxon>Comamonadaceae</taxon>
        <taxon>Rhodoferax</taxon>
    </lineage>
</organism>